<comment type="caution">
    <text evidence="1">The sequence shown here is derived from an EMBL/GenBank/DDBJ whole genome shotgun (WGS) entry which is preliminary data.</text>
</comment>
<dbReference type="RefSeq" id="WP_038084983.1">
    <property type="nucleotide sequence ID" value="NZ_JMIR01000004.1"/>
</dbReference>
<gene>
    <name evidence="1" type="ORF">EL26_04705</name>
</gene>
<dbReference type="EMBL" id="JMIR01000004">
    <property type="protein sequence ID" value="KEO84406.1"/>
    <property type="molecule type" value="Genomic_DNA"/>
</dbReference>
<dbReference type="InterPro" id="IPR009910">
    <property type="entry name" value="DUF1450"/>
</dbReference>
<accession>A0A074LQI4</accession>
<reference evidence="1 2" key="1">
    <citation type="journal article" date="2013" name="Int. J. Syst. Evol. Microbiol.">
        <title>Tumebacillus flagellatus sp. nov., an alpha-amylase/pullulanase-producing bacterium isolated from cassava wastewater.</title>
        <authorList>
            <person name="Wang Q."/>
            <person name="Xie N."/>
            <person name="Qin Y."/>
            <person name="Shen N."/>
            <person name="Zhu J."/>
            <person name="Mi H."/>
            <person name="Huang R."/>
        </authorList>
    </citation>
    <scope>NUCLEOTIDE SEQUENCE [LARGE SCALE GENOMIC DNA]</scope>
    <source>
        <strain evidence="1 2">GST4</strain>
    </source>
</reference>
<protein>
    <recommendedName>
        <fullName evidence="3">UDP-N-acetylmuramoylalanine--D-glutamate ligase</fullName>
    </recommendedName>
</protein>
<keyword evidence="2" id="KW-1185">Reference proteome</keyword>
<dbReference type="AlphaFoldDB" id="A0A074LQI4"/>
<dbReference type="OrthoDB" id="1684419at2"/>
<dbReference type="STRING" id="1157490.EL26_04705"/>
<evidence type="ECO:0000313" key="2">
    <source>
        <dbReference type="Proteomes" id="UP000027931"/>
    </source>
</evidence>
<dbReference type="Proteomes" id="UP000027931">
    <property type="component" value="Unassembled WGS sequence"/>
</dbReference>
<organism evidence="1 2">
    <name type="scientific">Tumebacillus flagellatus</name>
    <dbReference type="NCBI Taxonomy" id="1157490"/>
    <lineage>
        <taxon>Bacteria</taxon>
        <taxon>Bacillati</taxon>
        <taxon>Bacillota</taxon>
        <taxon>Bacilli</taxon>
        <taxon>Bacillales</taxon>
        <taxon>Alicyclobacillaceae</taxon>
        <taxon>Tumebacillus</taxon>
    </lineage>
</organism>
<sequence length="83" mass="9112">MGIVIVEVCDVNPASALDLEQLEEDNPGVSAIRTPCLSNCTMCASTPYAYVNGELIAHEDRETLWTMIKAAVEQELQAWNSEL</sequence>
<name>A0A074LQI4_9BACL</name>
<evidence type="ECO:0008006" key="3">
    <source>
        <dbReference type="Google" id="ProtNLM"/>
    </source>
</evidence>
<dbReference type="eggNOG" id="COG4844">
    <property type="taxonomic scope" value="Bacteria"/>
</dbReference>
<proteinExistence type="predicted"/>
<dbReference type="Pfam" id="PF07293">
    <property type="entry name" value="DUF1450"/>
    <property type="match status" value="1"/>
</dbReference>
<evidence type="ECO:0000313" key="1">
    <source>
        <dbReference type="EMBL" id="KEO84406.1"/>
    </source>
</evidence>